<keyword evidence="5" id="KW-1185">Reference proteome</keyword>
<gene>
    <name evidence="4" type="ORF">IF188_18820</name>
</gene>
<keyword evidence="2" id="KW-1133">Transmembrane helix</keyword>
<protein>
    <submittedName>
        <fullName evidence="4">TIGR03943 family protein</fullName>
    </submittedName>
</protein>
<dbReference type="NCBIfam" id="TIGR03943">
    <property type="entry name" value="TIGR03943 family putative permease subunit"/>
    <property type="match status" value="1"/>
</dbReference>
<dbReference type="Proteomes" id="UP000598426">
    <property type="component" value="Unassembled WGS sequence"/>
</dbReference>
<evidence type="ECO:0000313" key="5">
    <source>
        <dbReference type="Proteomes" id="UP000598426"/>
    </source>
</evidence>
<organism evidence="4 5">
    <name type="scientific">Microbacterium helvum</name>
    <dbReference type="NCBI Taxonomy" id="2773713"/>
    <lineage>
        <taxon>Bacteria</taxon>
        <taxon>Bacillati</taxon>
        <taxon>Actinomycetota</taxon>
        <taxon>Actinomycetes</taxon>
        <taxon>Micrococcales</taxon>
        <taxon>Microbacteriaceae</taxon>
        <taxon>Microbacterium</taxon>
    </lineage>
</organism>
<feature type="transmembrane region" description="Helical" evidence="2">
    <location>
        <begin position="155"/>
        <end position="177"/>
    </location>
</feature>
<dbReference type="InterPro" id="IPR048447">
    <property type="entry name" value="DUF1980_C"/>
</dbReference>
<comment type="caution">
    <text evidence="4">The sequence shown here is derived from an EMBL/GenBank/DDBJ whole genome shotgun (WGS) entry which is preliminary data.</text>
</comment>
<feature type="region of interest" description="Disordered" evidence="1">
    <location>
        <begin position="114"/>
        <end position="149"/>
    </location>
</feature>
<reference evidence="4 5" key="1">
    <citation type="submission" date="2020-09" db="EMBL/GenBank/DDBJ databases">
        <title>Isolation and identification of active actinomycetes.</title>
        <authorList>
            <person name="Li X."/>
        </authorList>
    </citation>
    <scope>NUCLEOTIDE SEQUENCE [LARGE SCALE GENOMIC DNA]</scope>
    <source>
        <strain evidence="4 5">NEAU-LLC</strain>
    </source>
</reference>
<proteinExistence type="predicted"/>
<evidence type="ECO:0000259" key="3">
    <source>
        <dbReference type="Pfam" id="PF21537"/>
    </source>
</evidence>
<dbReference type="InterPro" id="IPR052955">
    <property type="entry name" value="UPF0703_membrane_permease"/>
</dbReference>
<dbReference type="EMBL" id="JACXZS010000016">
    <property type="protein sequence ID" value="MBD3943750.1"/>
    <property type="molecule type" value="Genomic_DNA"/>
</dbReference>
<name>A0ABR8NT14_9MICO</name>
<feature type="domain" description="DUF1980" evidence="3">
    <location>
        <begin position="227"/>
        <end position="319"/>
    </location>
</feature>
<accession>A0ABR8NT14</accession>
<evidence type="ECO:0000256" key="2">
    <source>
        <dbReference type="SAM" id="Phobius"/>
    </source>
</evidence>
<keyword evidence="2" id="KW-0472">Membrane</keyword>
<feature type="transmembrane region" description="Helical" evidence="2">
    <location>
        <begin position="12"/>
        <end position="30"/>
    </location>
</feature>
<dbReference type="PANTHER" id="PTHR40047:SF1">
    <property type="entry name" value="UPF0703 PROTEIN YCGQ"/>
    <property type="match status" value="1"/>
</dbReference>
<feature type="transmembrane region" description="Helical" evidence="2">
    <location>
        <begin position="42"/>
        <end position="62"/>
    </location>
</feature>
<keyword evidence="2" id="KW-0812">Transmembrane</keyword>
<sequence length="319" mass="33160">MRRRDFIGTRWLGVGLSACLAVVTLGLALTGRLGLYINPDSAWFAVSMSVLLLVGAVASFALPLGAEADHGHDHADHSPLLVERSDEGAQAKRLEHTDDLHPLLVERSDEGAQAKRLGRTGDLVPDRVSSRSARSTSGDGRGGDHHEHVHRPHPVAFAATVVGGVAASGVVVLTLVLPPASLSAELAMSRDVGATPLFGGADTIQLASTGDTSSFGVGEWATAFATATNPDAFDGDPVELTGFVTPGPDGGFDLTRLVITHCVIDAQPASLPVIAAADAPETGQWVTISGTVRSSSDGRLVVDAVSVDEIPEPEDPYEY</sequence>
<dbReference type="RefSeq" id="WP_191173347.1">
    <property type="nucleotide sequence ID" value="NZ_JACXZS010000016.1"/>
</dbReference>
<evidence type="ECO:0000256" key="1">
    <source>
        <dbReference type="SAM" id="MobiDB-lite"/>
    </source>
</evidence>
<dbReference type="PANTHER" id="PTHR40047">
    <property type="entry name" value="UPF0703 PROTEIN YCGQ"/>
    <property type="match status" value="1"/>
</dbReference>
<evidence type="ECO:0000313" key="4">
    <source>
        <dbReference type="EMBL" id="MBD3943750.1"/>
    </source>
</evidence>
<dbReference type="InterPro" id="IPR015402">
    <property type="entry name" value="DUF1980"/>
</dbReference>
<dbReference type="Pfam" id="PF21537">
    <property type="entry name" value="DUF1980_C"/>
    <property type="match status" value="1"/>
</dbReference>